<dbReference type="Proteomes" id="UP001515480">
    <property type="component" value="Unassembled WGS sequence"/>
</dbReference>
<sequence length="266" mass="29478">MLALLALPVTPAPSFRIVPLPRGAPAASRSNSLVEALQHPSVSVAVLKRDDTGGEHASWTPLDVSASLPLSQALTARSCPPDGVMEAFRAAPDHVRSEICELLRLFAMVAREAGGASSDTLLNCRLVVASEQGRCPRLHYDKVALRLSVALCGEGTRWLAESAINRAGYAALRHHNRLPSWLQQMLLQPRGWMLYNAFLRWPWCAERRTMQSDCLFMKGSGWRYGLRHQPLRFERRALPALHRSPVGGFYGSDEKSPRVLFTVDFA</sequence>
<name>A0AB34J807_PRYPA</name>
<dbReference type="InterPro" id="IPR014955">
    <property type="entry name" value="DUF1826"/>
</dbReference>
<organism evidence="1 2">
    <name type="scientific">Prymnesium parvum</name>
    <name type="common">Toxic golden alga</name>
    <dbReference type="NCBI Taxonomy" id="97485"/>
    <lineage>
        <taxon>Eukaryota</taxon>
        <taxon>Haptista</taxon>
        <taxon>Haptophyta</taxon>
        <taxon>Prymnesiophyceae</taxon>
        <taxon>Prymnesiales</taxon>
        <taxon>Prymnesiaceae</taxon>
        <taxon>Prymnesium</taxon>
    </lineage>
</organism>
<proteinExistence type="predicted"/>
<gene>
    <name evidence="1" type="ORF">AB1Y20_003906</name>
</gene>
<evidence type="ECO:0000313" key="2">
    <source>
        <dbReference type="Proteomes" id="UP001515480"/>
    </source>
</evidence>
<dbReference type="EMBL" id="JBGBPQ010000012">
    <property type="protein sequence ID" value="KAL1514821.1"/>
    <property type="molecule type" value="Genomic_DNA"/>
</dbReference>
<comment type="caution">
    <text evidence="1">The sequence shown here is derived from an EMBL/GenBank/DDBJ whole genome shotgun (WGS) entry which is preliminary data.</text>
</comment>
<dbReference type="AlphaFoldDB" id="A0AB34J807"/>
<dbReference type="Pfam" id="PF08856">
    <property type="entry name" value="DUF1826"/>
    <property type="match status" value="1"/>
</dbReference>
<reference evidence="1 2" key="1">
    <citation type="journal article" date="2024" name="Science">
        <title>Giant polyketide synthase enzymes in the biosynthesis of giant marine polyether toxins.</title>
        <authorList>
            <person name="Fallon T.R."/>
            <person name="Shende V.V."/>
            <person name="Wierzbicki I.H."/>
            <person name="Pendleton A.L."/>
            <person name="Watervoot N.F."/>
            <person name="Auber R.P."/>
            <person name="Gonzalez D.J."/>
            <person name="Wisecaver J.H."/>
            <person name="Moore B.S."/>
        </authorList>
    </citation>
    <scope>NUCLEOTIDE SEQUENCE [LARGE SCALE GENOMIC DNA]</scope>
    <source>
        <strain evidence="1 2">12B1</strain>
    </source>
</reference>
<protein>
    <submittedName>
        <fullName evidence="1">Uncharacterized protein</fullName>
    </submittedName>
</protein>
<keyword evidence="2" id="KW-1185">Reference proteome</keyword>
<evidence type="ECO:0000313" key="1">
    <source>
        <dbReference type="EMBL" id="KAL1514821.1"/>
    </source>
</evidence>
<accession>A0AB34J807</accession>